<organism evidence="2 3">
    <name type="scientific">Plasmodium knowlesi</name>
    <dbReference type="NCBI Taxonomy" id="5850"/>
    <lineage>
        <taxon>Eukaryota</taxon>
        <taxon>Sar</taxon>
        <taxon>Alveolata</taxon>
        <taxon>Apicomplexa</taxon>
        <taxon>Aconoidasida</taxon>
        <taxon>Haemosporida</taxon>
        <taxon>Plasmodiidae</taxon>
        <taxon>Plasmodium</taxon>
        <taxon>Plasmodium (Plasmodium)</taxon>
    </lineage>
</organism>
<dbReference type="VEuPathDB" id="PlasmoDB:PKNOH_S100063100"/>
<gene>
    <name evidence="2" type="ORF">PKNOH_S100063100</name>
</gene>
<dbReference type="EMBL" id="NETL01000024">
    <property type="protein sequence ID" value="OTN65952.1"/>
    <property type="molecule type" value="Genomic_DNA"/>
</dbReference>
<protein>
    <submittedName>
        <fullName evidence="2">Uncharacterized protein</fullName>
    </submittedName>
</protein>
<dbReference type="OrthoDB" id="370657at2759"/>
<dbReference type="VEuPathDB" id="PlasmoDB:PKA1H_080039700"/>
<feature type="region of interest" description="Disordered" evidence="1">
    <location>
        <begin position="166"/>
        <end position="293"/>
    </location>
</feature>
<feature type="compositionally biased region" description="Basic and acidic residues" evidence="1">
    <location>
        <begin position="250"/>
        <end position="270"/>
    </location>
</feature>
<proteinExistence type="predicted"/>
<dbReference type="AlphaFoldDB" id="A0A1Y3DMW2"/>
<evidence type="ECO:0000313" key="2">
    <source>
        <dbReference type="EMBL" id="OTN65952.1"/>
    </source>
</evidence>
<sequence length="336" mass="37452">MASRLTSLLCSVGKFPCKPDCLSGGKCEDGDINLCDIVSIEMNKRKTLDDCFTTSSSDDRYKYQDSSDISKYNFHGCIKKEGFPYTLQLGNFNASNLCPAFLRDKADCHRNGDEQVSSSVIDLDDEVLIANIPLGCFREVAQRSLNTLEYGNSRVNITERNMRINRKDTDLMGHNVRTGEKQPSHLYSEIGKPDAAGSEHSMSEGEEEQERQRDQNVEQEEACDGEQNDPGGGDIGHVIFPPNFDATNEAPDKIGEIDEMNRVKKSSSYEKKKKSNNNTMKKKESKENRGRNLRSMFGFFARAEPAISNSSRSCREKVSDASSEFLSVISSAKSNA</sequence>
<dbReference type="VEuPathDB" id="PlasmoDB:PKNH_0834400"/>
<dbReference type="OMA" id="CIKKEGF"/>
<dbReference type="eggNOG" id="ENOG502TMZN">
    <property type="taxonomic scope" value="Eukaryota"/>
</dbReference>
<name>A0A1Y3DMW2_PLAKN</name>
<evidence type="ECO:0000313" key="3">
    <source>
        <dbReference type="Proteomes" id="UP000195012"/>
    </source>
</evidence>
<comment type="caution">
    <text evidence="2">The sequence shown here is derived from an EMBL/GenBank/DDBJ whole genome shotgun (WGS) entry which is preliminary data.</text>
</comment>
<dbReference type="Proteomes" id="UP000195012">
    <property type="component" value="Unassembled WGS sequence"/>
</dbReference>
<feature type="compositionally biased region" description="Basic and acidic residues" evidence="1">
    <location>
        <begin position="166"/>
        <end position="183"/>
    </location>
</feature>
<reference evidence="2 3" key="1">
    <citation type="submission" date="2017-05" db="EMBL/GenBank/DDBJ databases">
        <title>PacBio assembly of a Plasmodium knowlesi genome sequence with Hi-C correction and manual annotation of the SICAvar gene family.</title>
        <authorList>
            <person name="Lapp S.A."/>
            <person name="Geraldo J.A."/>
            <person name="Chien J.-T."/>
            <person name="Ay F."/>
            <person name="Pakala S.B."/>
            <person name="Batugedara G."/>
            <person name="Humphrey J.C."/>
            <person name="Debarry J.D."/>
            <person name="Le Roch K.G."/>
            <person name="Galinski M.R."/>
            <person name="Kissinger J.C."/>
        </authorList>
    </citation>
    <scope>NUCLEOTIDE SEQUENCE [LARGE SCALE GENOMIC DNA]</scope>
    <source>
        <strain evidence="3">Malayan Strain Pk1 (A+)</strain>
    </source>
</reference>
<accession>A0A1Y3DMW2</accession>
<feature type="compositionally biased region" description="Basic and acidic residues" evidence="1">
    <location>
        <begin position="281"/>
        <end position="290"/>
    </location>
</feature>
<feature type="compositionally biased region" description="Acidic residues" evidence="1">
    <location>
        <begin position="217"/>
        <end position="227"/>
    </location>
</feature>
<evidence type="ECO:0000256" key="1">
    <source>
        <dbReference type="SAM" id="MobiDB-lite"/>
    </source>
</evidence>